<keyword evidence="1" id="KW-0812">Transmembrane</keyword>
<comment type="caution">
    <text evidence="2">The sequence shown here is derived from an EMBL/GenBank/DDBJ whole genome shotgun (WGS) entry which is preliminary data.</text>
</comment>
<proteinExistence type="predicted"/>
<evidence type="ECO:0000313" key="2">
    <source>
        <dbReference type="EMBL" id="MFK2905789.1"/>
    </source>
</evidence>
<feature type="transmembrane region" description="Helical" evidence="1">
    <location>
        <begin position="32"/>
        <end position="49"/>
    </location>
</feature>
<dbReference type="Proteomes" id="UP001620460">
    <property type="component" value="Unassembled WGS sequence"/>
</dbReference>
<gene>
    <name evidence="2" type="ORF">ISP17_17655</name>
</gene>
<keyword evidence="1" id="KW-1133">Transmembrane helix</keyword>
<name>A0ABW8JXJ8_9GAMM</name>
<organism evidence="2 3">
    <name type="scientific">Dyella ginsengisoli</name>
    <dbReference type="NCBI Taxonomy" id="363848"/>
    <lineage>
        <taxon>Bacteria</taxon>
        <taxon>Pseudomonadati</taxon>
        <taxon>Pseudomonadota</taxon>
        <taxon>Gammaproteobacteria</taxon>
        <taxon>Lysobacterales</taxon>
        <taxon>Rhodanobacteraceae</taxon>
        <taxon>Dyella</taxon>
    </lineage>
</organism>
<dbReference type="RefSeq" id="WP_404635537.1">
    <property type="nucleotide sequence ID" value="NZ_JADIKM010000006.1"/>
</dbReference>
<evidence type="ECO:0000256" key="1">
    <source>
        <dbReference type="SAM" id="Phobius"/>
    </source>
</evidence>
<evidence type="ECO:0000313" key="3">
    <source>
        <dbReference type="Proteomes" id="UP001620460"/>
    </source>
</evidence>
<keyword evidence="1" id="KW-0472">Membrane</keyword>
<reference evidence="2 3" key="1">
    <citation type="submission" date="2020-10" db="EMBL/GenBank/DDBJ databases">
        <title>Phylogeny of dyella-like bacteria.</title>
        <authorList>
            <person name="Fu J."/>
        </authorList>
    </citation>
    <scope>NUCLEOTIDE SEQUENCE [LARGE SCALE GENOMIC DNA]</scope>
    <source>
        <strain evidence="2 3">Gsoil3046</strain>
    </source>
</reference>
<keyword evidence="3" id="KW-1185">Reference proteome</keyword>
<feature type="transmembrane region" description="Helical" evidence="1">
    <location>
        <begin position="61"/>
        <end position="81"/>
    </location>
</feature>
<sequence>MSKRSTRMWQIGPAFLWGIVLAAAFATTRPTPWLLTLTGLGCGGLVGHLRSRAIAAGKRTTLAAALAWLCGIGLLVLAMAFAEDMFLGAWAASIAGCLLVGSVYSLWTSHRAKRRSSAMPAEGG</sequence>
<protein>
    <recommendedName>
        <fullName evidence="4">Transmembrane protein</fullName>
    </recommendedName>
</protein>
<dbReference type="EMBL" id="JADIKM010000006">
    <property type="protein sequence ID" value="MFK2905789.1"/>
    <property type="molecule type" value="Genomic_DNA"/>
</dbReference>
<feature type="transmembrane region" description="Helical" evidence="1">
    <location>
        <begin position="87"/>
        <end position="107"/>
    </location>
</feature>
<accession>A0ABW8JXJ8</accession>
<evidence type="ECO:0008006" key="4">
    <source>
        <dbReference type="Google" id="ProtNLM"/>
    </source>
</evidence>